<sequence>MSVSLLELHASCKTPLKPRCTSLAFPVPRPTGNHAAAADPARRERRQRRGPELREKDFGSLEGVSFRGERPACDDAETAQSVRERAACFLDENLVPLLAADVAQETESVCAVVAHGILLSALAHVLFSRFAPGNIVLPAGPERNGLALDGPAPVLPSWSNTGYLEVVISAPSGALSDDIDWLRRRLCVERVNCTVHLQNLKKTRGGIGSAPFDERQRTMNHFFPRQPKPPQ</sequence>
<evidence type="ECO:0000256" key="1">
    <source>
        <dbReference type="SAM" id="MobiDB-lite"/>
    </source>
</evidence>
<dbReference type="OrthoDB" id="354304at2759"/>
<evidence type="ECO:0000313" key="2">
    <source>
        <dbReference type="EMBL" id="KJZ71917.1"/>
    </source>
</evidence>
<name>A0A0F7ZY62_9HYPO</name>
<reference evidence="2 3" key="1">
    <citation type="journal article" date="2014" name="Genome Biol. Evol.">
        <title>Comparative genomics and transcriptomics analyses reveal divergent lifestyle features of nematode endoparasitic fungus Hirsutella minnesotensis.</title>
        <authorList>
            <person name="Lai Y."/>
            <person name="Liu K."/>
            <person name="Zhang X."/>
            <person name="Zhang X."/>
            <person name="Li K."/>
            <person name="Wang N."/>
            <person name="Shu C."/>
            <person name="Wu Y."/>
            <person name="Wang C."/>
            <person name="Bushley K.E."/>
            <person name="Xiang M."/>
            <person name="Liu X."/>
        </authorList>
    </citation>
    <scope>NUCLEOTIDE SEQUENCE [LARGE SCALE GENOMIC DNA]</scope>
    <source>
        <strain evidence="2 3">3608</strain>
    </source>
</reference>
<dbReference type="InterPro" id="IPR029033">
    <property type="entry name" value="His_PPase_superfam"/>
</dbReference>
<dbReference type="Gene3D" id="3.40.50.1240">
    <property type="entry name" value="Phosphoglycerate mutase-like"/>
    <property type="match status" value="1"/>
</dbReference>
<dbReference type="SUPFAM" id="SSF53254">
    <property type="entry name" value="Phosphoglycerate mutase-like"/>
    <property type="match status" value="1"/>
</dbReference>
<dbReference type="Proteomes" id="UP000054481">
    <property type="component" value="Unassembled WGS sequence"/>
</dbReference>
<accession>A0A0F7ZY62</accession>
<feature type="region of interest" description="Disordered" evidence="1">
    <location>
        <begin position="27"/>
        <end position="54"/>
    </location>
</feature>
<proteinExistence type="predicted"/>
<evidence type="ECO:0000313" key="3">
    <source>
        <dbReference type="Proteomes" id="UP000054481"/>
    </source>
</evidence>
<protein>
    <submittedName>
        <fullName evidence="2">Uncharacterized protein</fullName>
    </submittedName>
</protein>
<gene>
    <name evidence="2" type="ORF">HIM_08673</name>
</gene>
<dbReference type="AlphaFoldDB" id="A0A0F7ZY62"/>
<organism evidence="2 3">
    <name type="scientific">Hirsutella minnesotensis 3608</name>
    <dbReference type="NCBI Taxonomy" id="1043627"/>
    <lineage>
        <taxon>Eukaryota</taxon>
        <taxon>Fungi</taxon>
        <taxon>Dikarya</taxon>
        <taxon>Ascomycota</taxon>
        <taxon>Pezizomycotina</taxon>
        <taxon>Sordariomycetes</taxon>
        <taxon>Hypocreomycetidae</taxon>
        <taxon>Hypocreales</taxon>
        <taxon>Ophiocordycipitaceae</taxon>
        <taxon>Hirsutella</taxon>
    </lineage>
</organism>
<keyword evidence="3" id="KW-1185">Reference proteome</keyword>
<dbReference type="EMBL" id="KQ030557">
    <property type="protein sequence ID" value="KJZ71917.1"/>
    <property type="molecule type" value="Genomic_DNA"/>
</dbReference>